<evidence type="ECO:0000313" key="2">
    <source>
        <dbReference type="EMBL" id="AAP86275.1"/>
    </source>
</evidence>
<reference evidence="3 4" key="2">
    <citation type="journal article" date="2004" name="Nature">
        <title>Genome sequence of the Brown Norway rat yields insights into mammalian evolution.</title>
        <authorList>
            <consortium name="Rat Genome Sequencing Project Consortium"/>
            <person name="Gibbs R.A."/>
            <person name="Weinstock G.M."/>
            <person name="Metzker M.L."/>
            <person name="Muzny D.M."/>
            <person name="Sodergren E.J."/>
            <person name="Scherer S."/>
            <person name="Scott G."/>
            <person name="Steffen D."/>
            <person name="Worley K.C."/>
            <person name="Burch P.E."/>
            <person name="Okwuonu G."/>
            <person name="Hines S."/>
            <person name="Lewis L."/>
            <person name="Deramo C."/>
            <person name="Delgado O."/>
            <person name="Dugan-Rocha S."/>
            <person name="Miner G."/>
            <person name="Morgan M."/>
            <person name="Hawes A."/>
            <person name="Gill R."/>
            <person name="Holt R.A."/>
            <person name="Adams M.D."/>
            <person name="Amanatides P.G."/>
            <person name="Baden-Tillson H."/>
            <person name="Barnstead M."/>
            <person name="Chin S."/>
            <person name="Evans C.A."/>
            <person name="Ferriera S."/>
            <person name="Fosler C."/>
            <person name="Glodek A."/>
            <person name="Gu Z."/>
            <person name="Jennings D."/>
            <person name="Kraft C.L."/>
            <person name="Nguyen T."/>
            <person name="Pfannkoch C.M."/>
            <person name="Sitter C."/>
            <person name="Sutton G.G."/>
            <person name="Venter J.C."/>
            <person name="Woodage T."/>
            <person name="Smith D."/>
            <person name="Lee H.-M."/>
            <person name="Gustafson E."/>
            <person name="Cahill P."/>
            <person name="Kana A."/>
            <person name="Doucette-Stamm L."/>
            <person name="Weinstock K."/>
            <person name="Fechtel K."/>
            <person name="Weiss R.B."/>
            <person name="Dunn D.M."/>
            <person name="Green E.D."/>
            <person name="Blakesley R.W."/>
            <person name="Bouffard G.G."/>
            <person name="De Jong P.J."/>
            <person name="Osoegawa K."/>
            <person name="Zhu B."/>
            <person name="Marra M."/>
            <person name="Schein J."/>
            <person name="Bosdet I."/>
            <person name="Fjell C."/>
            <person name="Jones S."/>
            <person name="Krzywinski M."/>
            <person name="Mathewson C."/>
            <person name="Siddiqui A."/>
            <person name="Wye N."/>
            <person name="McPherson J."/>
            <person name="Zhao S."/>
            <person name="Fraser C.M."/>
            <person name="Shetty J."/>
            <person name="Shatsman S."/>
            <person name="Geer K."/>
            <person name="Chen Y."/>
            <person name="Abramzon S."/>
            <person name="Nierman W.C."/>
            <person name="Havlak P.H."/>
            <person name="Chen R."/>
            <person name="Durbin K.J."/>
            <person name="Egan A."/>
            <person name="Ren Y."/>
            <person name="Song X.-Z."/>
            <person name="Li B."/>
            <person name="Liu Y."/>
            <person name="Qin X."/>
            <person name="Cawley S."/>
            <person name="Cooney A.J."/>
            <person name="D'Souza L.M."/>
            <person name="Martin K."/>
            <person name="Wu J.Q."/>
            <person name="Gonzalez-Garay M.L."/>
            <person name="Jackson A.R."/>
            <person name="Kalafus K.J."/>
            <person name="McLeod M.P."/>
            <person name="Milosavljevic A."/>
            <person name="Virk D."/>
            <person name="Volkov A."/>
            <person name="Wheeler D.A."/>
            <person name="Zhang Z."/>
            <person name="Bailey J.A."/>
            <person name="Eichler E.E."/>
            <person name="Tuzun E."/>
            <person name="Birney E."/>
            <person name="Mongin E."/>
            <person name="Ureta-Vidal A."/>
            <person name="Woodwark C."/>
            <person name="Zdobnov E."/>
            <person name="Bork P."/>
            <person name="Suyama M."/>
            <person name="Torrents D."/>
            <person name="Alexandersson M."/>
            <person name="Trask B.J."/>
            <person name="Young J.M."/>
            <person name="Huang H."/>
            <person name="Wang H."/>
            <person name="Xing H."/>
            <person name="Daniels S."/>
            <person name="Gietzen D."/>
            <person name="Schmidt J."/>
            <person name="Stevens K."/>
            <person name="Vitt U."/>
            <person name="Wingrove J."/>
            <person name="Camara F."/>
            <person name="Mar Alba M."/>
            <person name="Abril J.F."/>
            <person name="Guigo R."/>
            <person name="Smit A."/>
            <person name="Dubchak I."/>
            <person name="Rubin E.M."/>
            <person name="Couronne O."/>
            <person name="Poliakov A."/>
            <person name="Huebner N."/>
            <person name="Ganten D."/>
            <person name="Goesele C."/>
            <person name="Hummel O."/>
            <person name="Kreitler T."/>
            <person name="Lee Y.-A."/>
            <person name="Monti J."/>
            <person name="Schulz H."/>
            <person name="Zimdahl H."/>
            <person name="Himmelbauer H."/>
            <person name="Lehrach H."/>
            <person name="Jacob H.J."/>
            <person name="Bromberg S."/>
            <person name="Gullings-Handley J."/>
            <person name="Jensen-Seaman M.I."/>
            <person name="Kwitek A.E."/>
            <person name="Lazar J."/>
            <person name="Pasko D."/>
            <person name="Tonellato P.J."/>
            <person name="Twigger S."/>
            <person name="Ponting C.P."/>
            <person name="Duarte J.M."/>
            <person name="Rice S."/>
            <person name="Goodstadt L."/>
            <person name="Beatson S.A."/>
            <person name="Emes R.D."/>
            <person name="Winter E.E."/>
            <person name="Webber C."/>
            <person name="Brandt P."/>
            <person name="Nyakatura G."/>
            <person name="Adetobi M."/>
            <person name="Chiaromonte F."/>
            <person name="Elnitski L."/>
            <person name="Eswara P."/>
            <person name="Hardison R.C."/>
            <person name="Hou M."/>
            <person name="Kolbe D."/>
            <person name="Makova K."/>
            <person name="Miller W."/>
            <person name="Nekrutenko A."/>
            <person name="Riemer C."/>
            <person name="Schwartz S."/>
            <person name="Taylor J."/>
            <person name="Yang S."/>
            <person name="Zhang Y."/>
            <person name="Lindpaintner K."/>
            <person name="Andrews T.D."/>
            <person name="Caccamo M."/>
            <person name="Clamp M."/>
            <person name="Clarke L."/>
            <person name="Curwen V."/>
            <person name="Durbin R.M."/>
            <person name="Eyras E."/>
            <person name="Searle S.M."/>
            <person name="Cooper G.M."/>
            <person name="Batzoglou S."/>
            <person name="Brudno M."/>
            <person name="Sidow A."/>
            <person name="Stone E.A."/>
            <person name="Payseur B.A."/>
            <person name="Bourque G."/>
            <person name="Lopez-Otin C."/>
            <person name="Puente X.S."/>
            <person name="Chakrabarti K."/>
            <person name="Chatterji S."/>
            <person name="Dewey C."/>
            <person name="Pachter L."/>
            <person name="Bray N."/>
            <person name="Yap V.B."/>
            <person name="Caspi A."/>
            <person name="Tesler G."/>
            <person name="Pevzner P.A."/>
            <person name="Haussler D."/>
            <person name="Roskin K.M."/>
            <person name="Baertsch R."/>
            <person name="Clawson H."/>
            <person name="Furey T.S."/>
            <person name="Hinrichs A.S."/>
            <person name="Karolchik D."/>
            <person name="Kent W.J."/>
            <person name="Rosenbloom K.R."/>
            <person name="Trumbower H."/>
            <person name="Weirauch M."/>
            <person name="Cooper D.N."/>
            <person name="Stenson P.D."/>
            <person name="Ma B."/>
            <person name="Brent M."/>
            <person name="Arumugam M."/>
            <person name="Shteynberg D."/>
            <person name="Copley R.R."/>
            <person name="Taylor M.S."/>
            <person name="Riethman H."/>
            <person name="Mudunuri U."/>
            <person name="Peterson J."/>
            <person name="Guyer M."/>
            <person name="Felsenfeld A."/>
            <person name="Old S."/>
            <person name="Mockrin S."/>
            <person name="Collins F.S."/>
        </authorList>
    </citation>
    <scope>NUCLEOTIDE SEQUENCE [LARGE SCALE GENOMIC DNA]</scope>
    <source>
        <strain evidence="3 4">Brown Norway</strain>
    </source>
</reference>
<evidence type="ECO:0000256" key="1">
    <source>
        <dbReference type="SAM" id="MobiDB-lite"/>
    </source>
</evidence>
<organism evidence="2">
    <name type="scientific">Rattus norvegicus</name>
    <name type="common">Rat</name>
    <dbReference type="NCBI Taxonomy" id="10116"/>
    <lineage>
        <taxon>Eukaryota</taxon>
        <taxon>Metazoa</taxon>
        <taxon>Chordata</taxon>
        <taxon>Craniata</taxon>
        <taxon>Vertebrata</taxon>
        <taxon>Euteleostomi</taxon>
        <taxon>Mammalia</taxon>
        <taxon>Eutheria</taxon>
        <taxon>Euarchontoglires</taxon>
        <taxon>Glires</taxon>
        <taxon>Rodentia</taxon>
        <taxon>Myomorpha</taxon>
        <taxon>Muroidea</taxon>
        <taxon>Muridae</taxon>
        <taxon>Murinae</taxon>
        <taxon>Rattus</taxon>
    </lineage>
</organism>
<feature type="compositionally biased region" description="Polar residues" evidence="1">
    <location>
        <begin position="54"/>
        <end position="89"/>
    </location>
</feature>
<reference evidence="3" key="3">
    <citation type="submission" date="2025-05" db="UniProtKB">
        <authorList>
            <consortium name="Ensembl"/>
        </authorList>
    </citation>
    <scope>IDENTIFICATION</scope>
    <source>
        <strain evidence="3">Brown Norway</strain>
    </source>
</reference>
<proteinExistence type="evidence at transcript level"/>
<dbReference type="EMBL" id="AY321343">
    <property type="protein sequence ID" value="AAP86275.1"/>
    <property type="molecule type" value="mRNA"/>
</dbReference>
<accession>A6HRN4</accession>
<dbReference type="HOGENOM" id="CLU_2014559_0_0_1"/>
<dbReference type="AlphaFoldDB" id="A6HRN4"/>
<evidence type="ECO:0000313" key="4">
    <source>
        <dbReference type="Proteomes" id="UP000002494"/>
    </source>
</evidence>
<dbReference type="Ensembl" id="ENSRNOT00000042213.5">
    <property type="protein sequence ID" value="ENSRNOP00000046223.2"/>
    <property type="gene ID" value="ENSRNOG00000033584.5"/>
</dbReference>
<feature type="region of interest" description="Disordered" evidence="1">
    <location>
        <begin position="44"/>
        <end position="101"/>
    </location>
</feature>
<keyword evidence="4" id="KW-1185">Reference proteome</keyword>
<reference evidence="2" key="1">
    <citation type="submission" date="2003-06" db="EMBL/GenBank/DDBJ databases">
        <title>Liver regeneration after PH.</title>
        <authorList>
            <person name="Xu C.S."/>
            <person name="Li W.Q."/>
            <person name="Li Y.C."/>
            <person name="Wang S.F."/>
            <person name="Han H.P."/>
            <person name="Wang G.P."/>
            <person name="Chai L.Q."/>
            <person name="Yuan J.Y."/>
            <person name="Yang K.J."/>
            <person name="Yan H.M."/>
            <person name="Chang C.F."/>
            <person name="Zhao L.F."/>
            <person name="Ma H."/>
            <person name="Wang L."/>
            <person name="Shi J.B."/>
            <person name="Rahman S."/>
            <person name="Wang Q.N."/>
            <person name="Zhang J.B."/>
        </authorList>
    </citation>
    <scope>NUCLEOTIDE SEQUENCE</scope>
</reference>
<sequence length="123" mass="13378">MAAKLAPTVTQEPVIMKFIRAGVLETAKADKAVKPILPAKAMYIGTTTRVRRPTATNSDQQRPTATNSDQQRPTATNSDQQRPTATNSDQQQPPLPPRALAFFFSGAGDRTQGLAFARQALYH</sequence>
<name>A6HRN4_RAT</name>
<dbReference type="UCSC" id="RGD:1359428">
    <property type="organism name" value="rat"/>
</dbReference>
<protein>
    <submittedName>
        <fullName evidence="2">Ac2-224</fullName>
    </submittedName>
</protein>
<accession>Q7TPJ2</accession>
<evidence type="ECO:0000313" key="3">
    <source>
        <dbReference type="Ensembl" id="ENSRNOP00000046223.2"/>
    </source>
</evidence>
<dbReference type="Proteomes" id="UP000002494">
    <property type="component" value="Chromosome 7"/>
</dbReference>
<dbReference type="PaxDb" id="10116-ENSRNOP00000046223"/>